<dbReference type="AlphaFoldDB" id="A0A3P7LGQ5"/>
<gene>
    <name evidence="2" type="ORF">DILT_LOCUS11815</name>
</gene>
<dbReference type="EMBL" id="UYRU01064288">
    <property type="protein sequence ID" value="VDN15984.1"/>
    <property type="molecule type" value="Genomic_DNA"/>
</dbReference>
<reference evidence="2 3" key="1">
    <citation type="submission" date="2018-11" db="EMBL/GenBank/DDBJ databases">
        <authorList>
            <consortium name="Pathogen Informatics"/>
        </authorList>
    </citation>
    <scope>NUCLEOTIDE SEQUENCE [LARGE SCALE GENOMIC DNA]</scope>
</reference>
<name>A0A3P7LGQ5_DIBLA</name>
<proteinExistence type="predicted"/>
<evidence type="ECO:0000256" key="1">
    <source>
        <dbReference type="SAM" id="MobiDB-lite"/>
    </source>
</evidence>
<organism evidence="2 3">
    <name type="scientific">Dibothriocephalus latus</name>
    <name type="common">Fish tapeworm</name>
    <name type="synonym">Diphyllobothrium latum</name>
    <dbReference type="NCBI Taxonomy" id="60516"/>
    <lineage>
        <taxon>Eukaryota</taxon>
        <taxon>Metazoa</taxon>
        <taxon>Spiralia</taxon>
        <taxon>Lophotrochozoa</taxon>
        <taxon>Platyhelminthes</taxon>
        <taxon>Cestoda</taxon>
        <taxon>Eucestoda</taxon>
        <taxon>Diphyllobothriidea</taxon>
        <taxon>Diphyllobothriidae</taxon>
        <taxon>Dibothriocephalus</taxon>
    </lineage>
</organism>
<keyword evidence="3" id="KW-1185">Reference proteome</keyword>
<evidence type="ECO:0000313" key="3">
    <source>
        <dbReference type="Proteomes" id="UP000281553"/>
    </source>
</evidence>
<protein>
    <submittedName>
        <fullName evidence="2">Uncharacterized protein</fullName>
    </submittedName>
</protein>
<evidence type="ECO:0000313" key="2">
    <source>
        <dbReference type="EMBL" id="VDN15984.1"/>
    </source>
</evidence>
<dbReference type="Proteomes" id="UP000281553">
    <property type="component" value="Unassembled WGS sequence"/>
</dbReference>
<accession>A0A3P7LGQ5</accession>
<feature type="region of interest" description="Disordered" evidence="1">
    <location>
        <begin position="1"/>
        <end position="37"/>
    </location>
</feature>
<sequence length="92" mass="9709">MNDPFTTSSEDEGYPSRSRERNHKALPPATLDLTDLSGSTTIGRHATMPIKTLHDEPREKCASAAVADGIILANATGILADLSGHVKDAAIP</sequence>